<dbReference type="InterPro" id="IPR055259">
    <property type="entry name" value="YkvP/CgeB_Glyco_trans-like"/>
</dbReference>
<keyword evidence="3" id="KW-0808">Transferase</keyword>
<evidence type="ECO:0000313" key="4">
    <source>
        <dbReference type="Proteomes" id="UP000004814"/>
    </source>
</evidence>
<gene>
    <name evidence="3" type="ORF">BamMEX5DRAFT_2997</name>
</gene>
<keyword evidence="1" id="KW-0175">Coiled coil</keyword>
<organism evidence="3 4">
    <name type="scientific">Burkholderia ambifaria MEX-5</name>
    <dbReference type="NCBI Taxonomy" id="396597"/>
    <lineage>
        <taxon>Bacteria</taxon>
        <taxon>Pseudomonadati</taxon>
        <taxon>Pseudomonadota</taxon>
        <taxon>Betaproteobacteria</taxon>
        <taxon>Burkholderiales</taxon>
        <taxon>Burkholderiaceae</taxon>
        <taxon>Burkholderia</taxon>
        <taxon>Burkholderia cepacia complex</taxon>
    </lineage>
</organism>
<dbReference type="PATRIC" id="fig|396597.7.peg.5034"/>
<sequence length="1678" mass="188830">MTEQVAQYKTQVNNVINDKLSVEADLAAVKQRLEAVTVEYQHAAEAVAELTGQMDGNLVALDTGRHELAEARSVALDYSRRVMAVERELSLSQTLVERTDRNAKERLEDWQRWGDEFQARTSLELARLRDEVTASRRQFKDAQEKFNGVVSDSRVLETRALSLETELGRAHAERDRTQKQLASLYAKQANLVARSEKLSSELTEQRAAQLVAAAESGRERAQLTAEMNALRYLSQNQSSEIVRLNAQIEALNDALAHLEGRRIHELEALRQECAQYVQQITQLRLEQAAQDQVIARLEAETAMLRDLHESASGRNADFEEQIARQSEREIEQSQKIAELASTFEASALLRERERTEYQRYSASTGAKINALESASRKHIERVARLTTDIEVLESELSQRSEMVAQLRTEIDANRDLAIQQELLHRGELSALQEKNDVLDAERVSHEAERQELQSTLSLLRSESKASSAALERIKLDAVRHKFALAEANADVERLRQQVIAANQQVLRTKNTLSFQLGHALIFGTKSWSGFFALPGKLLAIHRLSKQRRDDNQAKGLKRPDVRPMLQAAPISSRGDAVEHAAVAARARLQGLHDDDGQQLAHRMKQLKVAAIMDEFTFGSYDPECNLLQLTPAHWQTELNAFNPDMLFIESAWRGKDDLWGSKIGHLSQEVLGIVLWCRDHKIPTVFWNKEDPVHFETFLTTAKLFDFVFTTDIDCVHRYKAALGHDRVYLLPFAAQPLVNNPVEKYERKDAFCFAGAYYVRYPERTRDLGNFIVNLPEFRPLEIYDRNYGKSDANYQFPEEYQPFVVGNLPYTEIDKAYKGYRYAINLNSIKQSQSMFARRVYELLASNTITISNFSRGVRLMFGDLVVTSDSGAEIRRRLAAFGHDEAGARKLRLAALRKVMLEHTYQDRLAYVISKVSEETLPSLLPQIIVVAYAKNQAQADCLLSAFERQQYRAKTLVLVVPEQFDPAGVPDGDAVRVLSALESDTVMLQALASPAAWLSVMVADDYYGAHYLTDLALATRYAQAPAIGKVAQYVWSGSKGLSLLRDEAAYTSVAEIAARSGIARFDTLPAVSLRDWVRELYTAQFNHASCFAVDEFNYCRSGVALDEAGRATVDDAVLSDHGLTLDEMQRRAEAVAPERLDSNALPQLRGSDLASLLTKTPANSRVSMVERGGCLQVDSALPDGSHEYWYADRDFSPSDLSVDNGKLQLHLEVSPGLNVQIVVLFLDGEKARIGHVVKASNRNHDIEVPAGTAYLRIGLRVYAGGSARVQSLLLGHRSLLPADMFSQGDHLVLTNHYPSYDDLYRNAFVHSRVRAYRAHGVRCDVFRFRDEQTVEFQEFENVDVMTGGAEVLDRLLQTGRYRSVLVHFLDDAMWRALKPYADRLKIVVWIHGADIQRFERRAFLYDDAEQRSAAALKSERRAQFWRALLTDRPPSMHFVFVSKYLATTAMEDLELILPDDAYSIIHNPIDTTRFDYVEKDAELRWKVLSIRPYASKVYANDLSVGAILALSGQPDFDRMQFHLIGDGALFDETVAPLRGFSNVRIERRFLTQREIADLHKEYGVFLCPSRMDTQGVSRDEAMASGLVPVTNAVAAIPEFVDETCGLLAPAEDAHRLAEGLLAIIRDPRLFATMSAAAAQRVRRQSAHDAVIRREVACFAGDSEEAGSREPSVSR</sequence>
<proteinExistence type="predicted"/>
<dbReference type="GO" id="GO:0016740">
    <property type="term" value="F:transferase activity"/>
    <property type="evidence" value="ECO:0007669"/>
    <property type="project" value="UniProtKB-KW"/>
</dbReference>
<evidence type="ECO:0000259" key="2">
    <source>
        <dbReference type="Pfam" id="PF13524"/>
    </source>
</evidence>
<dbReference type="Proteomes" id="UP000004814">
    <property type="component" value="Unassembled WGS sequence"/>
</dbReference>
<reference evidence="3 4" key="1">
    <citation type="submission" date="2008-03" db="EMBL/GenBank/DDBJ databases">
        <title>Sequencing of the draft genome and assembly of Burkholderia ambifaria MEX-5.</title>
        <authorList>
            <consortium name="US DOE Joint Genome Institute (JGI-PGF)"/>
            <person name="Copeland A."/>
            <person name="Lucas S."/>
            <person name="Lapidus A."/>
            <person name="Glavina del Rio T."/>
            <person name="Dalin E."/>
            <person name="Tice H."/>
            <person name="Bruce D."/>
            <person name="Goodwin L."/>
            <person name="Pitluck S."/>
            <person name="Larimer F."/>
            <person name="Land M.L."/>
            <person name="Hauser L."/>
            <person name="Tiedje J."/>
            <person name="Richardson P."/>
        </authorList>
    </citation>
    <scope>NUCLEOTIDE SEQUENCE [LARGE SCALE GENOMIC DNA]</scope>
    <source>
        <strain evidence="3 4">MEX-5</strain>
    </source>
</reference>
<dbReference type="SUPFAM" id="SSF53756">
    <property type="entry name" value="UDP-Glycosyltransferase/glycogen phosphorylase"/>
    <property type="match status" value="1"/>
</dbReference>
<feature type="coiled-coil region" evidence="1">
    <location>
        <begin position="234"/>
        <end position="300"/>
    </location>
</feature>
<dbReference type="Gene3D" id="3.40.50.2000">
    <property type="entry name" value="Glycogen Phosphorylase B"/>
    <property type="match status" value="2"/>
</dbReference>
<protein>
    <submittedName>
        <fullName evidence="3">Glycosyl transferase group 1</fullName>
    </submittedName>
</protein>
<dbReference type="Pfam" id="PF13692">
    <property type="entry name" value="Glyco_trans_1_4"/>
    <property type="match status" value="1"/>
</dbReference>
<feature type="coiled-coil region" evidence="1">
    <location>
        <begin position="375"/>
        <end position="511"/>
    </location>
</feature>
<evidence type="ECO:0000256" key="1">
    <source>
        <dbReference type="SAM" id="Coils"/>
    </source>
</evidence>
<dbReference type="EMBL" id="ABLK01000085">
    <property type="protein sequence ID" value="EDT41221.1"/>
    <property type="molecule type" value="Genomic_DNA"/>
</dbReference>
<dbReference type="CDD" id="cd03801">
    <property type="entry name" value="GT4_PimA-like"/>
    <property type="match status" value="1"/>
</dbReference>
<evidence type="ECO:0000313" key="3">
    <source>
        <dbReference type="EMBL" id="EDT41221.1"/>
    </source>
</evidence>
<dbReference type="PANTHER" id="PTHR12526">
    <property type="entry name" value="GLYCOSYLTRANSFERASE"/>
    <property type="match status" value="1"/>
</dbReference>
<name>B1T5D1_9BURK</name>
<accession>B1T5D1</accession>
<comment type="caution">
    <text evidence="3">The sequence shown here is derived from an EMBL/GenBank/DDBJ whole genome shotgun (WGS) entry which is preliminary data.</text>
</comment>
<feature type="domain" description="Spore protein YkvP/CgeB glycosyl transferase-like" evidence="2">
    <location>
        <begin position="806"/>
        <end position="915"/>
    </location>
</feature>
<dbReference type="Pfam" id="PF13524">
    <property type="entry name" value="Glyco_trans_1_2"/>
    <property type="match status" value="1"/>
</dbReference>